<dbReference type="PROSITE" id="PS51253">
    <property type="entry name" value="HTH_CENPB"/>
    <property type="match status" value="1"/>
</dbReference>
<dbReference type="EMBL" id="AFQF01001130">
    <property type="protein sequence ID" value="EGU86231.1"/>
    <property type="molecule type" value="Genomic_DNA"/>
</dbReference>
<protein>
    <recommendedName>
        <fullName evidence="2">HTH CENPB-type domain-containing protein</fullName>
    </recommendedName>
</protein>
<dbReference type="STRING" id="660025.F9FA28"/>
<proteinExistence type="predicted"/>
<name>F9FA28_FUSOF</name>
<dbReference type="InterPro" id="IPR006600">
    <property type="entry name" value="HTH_CenpB_DNA-bd_dom"/>
</dbReference>
<evidence type="ECO:0000256" key="1">
    <source>
        <dbReference type="ARBA" id="ARBA00023125"/>
    </source>
</evidence>
<dbReference type="Pfam" id="PF03221">
    <property type="entry name" value="HTH_Tnp_Tc5"/>
    <property type="match status" value="1"/>
</dbReference>
<feature type="domain" description="HTH CENPB-type" evidence="2">
    <location>
        <begin position="130"/>
        <end position="199"/>
    </location>
</feature>
<dbReference type="SMART" id="SM00674">
    <property type="entry name" value="CENPB"/>
    <property type="match status" value="1"/>
</dbReference>
<evidence type="ECO:0000313" key="3">
    <source>
        <dbReference type="EMBL" id="EGU86231.1"/>
    </source>
</evidence>
<sequence>MLLHWTFSDVTILGCSLLCFSCMLRRIWKPFFTSALLPVKVFHVRHILPLRTSSVGRFPRSATVPILRLTTFLRVRADICQTFSKEADILLALRVYQDNLKLGLREAARLYNADYWAVRHRRNGMQARCNWVPKSRKLSDLEEQIILQFILDLDSRGFPPRLRGIEEMANRLLADRDTSPVGKRWAANFIKRQPDLKTRLQRRYDYQRARCEDTTIIRDWFKLVQNTIAKYDIRSDDIWNFDETGFMMGMISSGVVVTVAERRGKPKSVQPGNREWVTVIQTINAKGRAIELFC</sequence>
<comment type="caution">
    <text evidence="3">The sequence shown here is derived from an EMBL/GenBank/DDBJ whole genome shotgun (WGS) entry which is preliminary data.</text>
</comment>
<dbReference type="OrthoDB" id="5231586at2759"/>
<gene>
    <name evidence="3" type="ORF">FOXB_03253</name>
</gene>
<organism evidence="3">
    <name type="scientific">Fusarium oxysporum (strain Fo5176)</name>
    <name type="common">Fusarium vascular wilt</name>
    <dbReference type="NCBI Taxonomy" id="660025"/>
    <lineage>
        <taxon>Eukaryota</taxon>
        <taxon>Fungi</taxon>
        <taxon>Dikarya</taxon>
        <taxon>Ascomycota</taxon>
        <taxon>Pezizomycotina</taxon>
        <taxon>Sordariomycetes</taxon>
        <taxon>Hypocreomycetidae</taxon>
        <taxon>Hypocreales</taxon>
        <taxon>Nectriaceae</taxon>
        <taxon>Fusarium</taxon>
        <taxon>Fusarium oxysporum species complex</taxon>
    </lineage>
</organism>
<reference evidence="3" key="1">
    <citation type="journal article" date="2012" name="Mol. Plant Microbe Interact.">
        <title>A highly conserved effector in Fusarium oxysporum is required for full virulence on Arabidopsis.</title>
        <authorList>
            <person name="Thatcher L.F."/>
            <person name="Gardiner D.M."/>
            <person name="Kazan K."/>
            <person name="Manners J."/>
        </authorList>
    </citation>
    <scope>NUCLEOTIDE SEQUENCE [LARGE SCALE GENOMIC DNA]</scope>
    <source>
        <strain evidence="3">Fo5176</strain>
    </source>
</reference>
<dbReference type="GO" id="GO:0003677">
    <property type="term" value="F:DNA binding"/>
    <property type="evidence" value="ECO:0007669"/>
    <property type="project" value="UniProtKB-KW"/>
</dbReference>
<accession>F9FA28</accession>
<dbReference type="AlphaFoldDB" id="F9FA28"/>
<evidence type="ECO:0000259" key="2">
    <source>
        <dbReference type="PROSITE" id="PS51253"/>
    </source>
</evidence>
<keyword evidence="1" id="KW-0238">DNA-binding</keyword>